<reference evidence="2 3" key="1">
    <citation type="submission" date="2019-05" db="EMBL/GenBank/DDBJ databases">
        <title>Another draft genome of Portunus trituberculatus and its Hox gene families provides insights of decapod evolution.</title>
        <authorList>
            <person name="Jeong J.-H."/>
            <person name="Song I."/>
            <person name="Kim S."/>
            <person name="Choi T."/>
            <person name="Kim D."/>
            <person name="Ryu S."/>
            <person name="Kim W."/>
        </authorList>
    </citation>
    <scope>NUCLEOTIDE SEQUENCE [LARGE SCALE GENOMIC DNA]</scope>
    <source>
        <tissue evidence="2">Muscle</tissue>
    </source>
</reference>
<accession>A0A5B7GPH1</accession>
<protein>
    <submittedName>
        <fullName evidence="2">Uncharacterized protein</fullName>
    </submittedName>
</protein>
<dbReference type="AlphaFoldDB" id="A0A5B7GPH1"/>
<organism evidence="2 3">
    <name type="scientific">Portunus trituberculatus</name>
    <name type="common">Swimming crab</name>
    <name type="synonym">Neptunus trituberculatus</name>
    <dbReference type="NCBI Taxonomy" id="210409"/>
    <lineage>
        <taxon>Eukaryota</taxon>
        <taxon>Metazoa</taxon>
        <taxon>Ecdysozoa</taxon>
        <taxon>Arthropoda</taxon>
        <taxon>Crustacea</taxon>
        <taxon>Multicrustacea</taxon>
        <taxon>Malacostraca</taxon>
        <taxon>Eumalacostraca</taxon>
        <taxon>Eucarida</taxon>
        <taxon>Decapoda</taxon>
        <taxon>Pleocyemata</taxon>
        <taxon>Brachyura</taxon>
        <taxon>Eubrachyura</taxon>
        <taxon>Portunoidea</taxon>
        <taxon>Portunidae</taxon>
        <taxon>Portuninae</taxon>
        <taxon>Portunus</taxon>
    </lineage>
</organism>
<evidence type="ECO:0000313" key="2">
    <source>
        <dbReference type="EMBL" id="MPC59107.1"/>
    </source>
</evidence>
<feature type="region of interest" description="Disordered" evidence="1">
    <location>
        <begin position="1"/>
        <end position="24"/>
    </location>
</feature>
<keyword evidence="3" id="KW-1185">Reference proteome</keyword>
<sequence length="66" mass="7495">MKPNEKAHKGNLLRNVKQRTNPTQECVVNEEDPTWQIPETELTDPIPVRYSSQPAGKWGLKLNDGP</sequence>
<evidence type="ECO:0000313" key="3">
    <source>
        <dbReference type="Proteomes" id="UP000324222"/>
    </source>
</evidence>
<dbReference type="EMBL" id="VSRR010016261">
    <property type="protein sequence ID" value="MPC59107.1"/>
    <property type="molecule type" value="Genomic_DNA"/>
</dbReference>
<gene>
    <name evidence="2" type="ORF">E2C01_053121</name>
</gene>
<proteinExistence type="predicted"/>
<name>A0A5B7GPH1_PORTR</name>
<comment type="caution">
    <text evidence="2">The sequence shown here is derived from an EMBL/GenBank/DDBJ whole genome shotgun (WGS) entry which is preliminary data.</text>
</comment>
<dbReference type="Proteomes" id="UP000324222">
    <property type="component" value="Unassembled WGS sequence"/>
</dbReference>
<feature type="region of interest" description="Disordered" evidence="1">
    <location>
        <begin position="46"/>
        <end position="66"/>
    </location>
</feature>
<evidence type="ECO:0000256" key="1">
    <source>
        <dbReference type="SAM" id="MobiDB-lite"/>
    </source>
</evidence>